<dbReference type="InterPro" id="IPR036890">
    <property type="entry name" value="HATPase_C_sf"/>
</dbReference>
<accession>A0A7W8JXK3</accession>
<dbReference type="InterPro" id="IPR003018">
    <property type="entry name" value="GAF"/>
</dbReference>
<protein>
    <recommendedName>
        <fullName evidence="2">histidine kinase</fullName>
        <ecNumber evidence="2">2.7.13.3</ecNumber>
    </recommendedName>
</protein>
<dbReference type="SMART" id="SM00387">
    <property type="entry name" value="HATPase_c"/>
    <property type="match status" value="1"/>
</dbReference>
<dbReference type="FunFam" id="3.30.565.10:FF:000006">
    <property type="entry name" value="Sensor histidine kinase WalK"/>
    <property type="match status" value="1"/>
</dbReference>
<dbReference type="Proteomes" id="UP000552709">
    <property type="component" value="Unassembled WGS sequence"/>
</dbReference>
<dbReference type="RefSeq" id="WP_184133383.1">
    <property type="nucleotide sequence ID" value="NZ_JACHFL010000007.1"/>
</dbReference>
<evidence type="ECO:0000313" key="9">
    <source>
        <dbReference type="EMBL" id="MBB5363813.1"/>
    </source>
</evidence>
<dbReference type="InterPro" id="IPR035965">
    <property type="entry name" value="PAS-like_dom_sf"/>
</dbReference>
<dbReference type="SUPFAM" id="SSF55874">
    <property type="entry name" value="ATPase domain of HSP90 chaperone/DNA topoisomerase II/histidine kinase"/>
    <property type="match status" value="1"/>
</dbReference>
<sequence>MTPDTQAPLLRSSFAALEGEHAGALPVAVLTADLRLAHVNAAFAALSGFSVDKLSGQPLKGWAPELQAACARAVREDSAQTSLAYTPDHGAPQKVSVWPLHGGPSQIIGVALRTQPLHDEAAVTLALSRPLIQTLTVDDVRQVLLKHALNAVGAYAGTLIEVIDESNLFMVGSAGYGVPVEQSWQQFPAHSGFPVVHAAHTGEAVFATLDDLGQNYPDFLPFIQPATRSFAALPLMVDGRVHLVLTLSFRHTLAGTAGCQRCLRTLVDLAVQALRRAQQYDAACQAQARATLLSDASSALASSLDVKETLDRITALSIHHVADWAAVYLPTAERSITAAAIAHQDPEMVELLRSFVTQSLTEANLPGTPAWSMQTGQAFMLPVVPPALIDQNPDPERRAALHRMGFHSLIHVPLTVQGRVVGVLGLASSHPERTYGPDDLLLAEQLAVRAALALDSALLHEASQLSEQRYRSLIDATRQTVWTNTADGLLLGEQPGWARLTGQDQAAYSRTGWLEAIHPDDRARNLEQWQSAVRARTTYDTHQRVRVADGTYRHFQVRAVPVLQADGMVREWVGVHTDITEQVELEVELERRVEERTVALARSNAELERFAYVASHDLQEPLRTIAGLTGLLERRYADVYDERGRTLLHMVVQGTERMKTLLDDLLVYSRLGAERLTLEPVDTSALVEEALERLSGTLEDSGGRVTYAALPTVLGSHFQLGQLFQNLIGNALKFRTPGLSPEVHIQAVRDEEFWHLTVTDNGIGIEDSYLERIFVMFQRLHTREAYAGTGLGLAICQKVTERHGGRIWVESQPGVGSTFHFTLPSVSISASAANPLSRR</sequence>
<evidence type="ECO:0000259" key="8">
    <source>
        <dbReference type="PROSITE" id="PS50113"/>
    </source>
</evidence>
<dbReference type="SMART" id="SM00086">
    <property type="entry name" value="PAC"/>
    <property type="match status" value="1"/>
</dbReference>
<dbReference type="PRINTS" id="PR00344">
    <property type="entry name" value="BCTRLSENSOR"/>
</dbReference>
<dbReference type="InterPro" id="IPR013655">
    <property type="entry name" value="PAS_fold_3"/>
</dbReference>
<keyword evidence="10" id="KW-1185">Reference proteome</keyword>
<dbReference type="Gene3D" id="3.30.450.20">
    <property type="entry name" value="PAS domain"/>
    <property type="match status" value="1"/>
</dbReference>
<keyword evidence="4" id="KW-0808">Transferase</keyword>
<dbReference type="PROSITE" id="PS50113">
    <property type="entry name" value="PAC"/>
    <property type="match status" value="1"/>
</dbReference>
<dbReference type="SUPFAM" id="SSF55785">
    <property type="entry name" value="PYP-like sensor domain (PAS domain)"/>
    <property type="match status" value="1"/>
</dbReference>
<evidence type="ECO:0000256" key="2">
    <source>
        <dbReference type="ARBA" id="ARBA00012438"/>
    </source>
</evidence>
<dbReference type="EMBL" id="JACHFL010000007">
    <property type="protein sequence ID" value="MBB5363813.1"/>
    <property type="molecule type" value="Genomic_DNA"/>
</dbReference>
<name>A0A7W8JXK3_9DEIO</name>
<dbReference type="SMART" id="SM00065">
    <property type="entry name" value="GAF"/>
    <property type="match status" value="1"/>
</dbReference>
<dbReference type="SUPFAM" id="SSF55781">
    <property type="entry name" value="GAF domain-like"/>
    <property type="match status" value="2"/>
</dbReference>
<proteinExistence type="predicted"/>
<dbReference type="InterPro" id="IPR000014">
    <property type="entry name" value="PAS"/>
</dbReference>
<dbReference type="AlphaFoldDB" id="A0A7W8JXK3"/>
<dbReference type="InterPro" id="IPR005467">
    <property type="entry name" value="His_kinase_dom"/>
</dbReference>
<evidence type="ECO:0000256" key="4">
    <source>
        <dbReference type="ARBA" id="ARBA00022679"/>
    </source>
</evidence>
<feature type="domain" description="Histidine kinase" evidence="6">
    <location>
        <begin position="613"/>
        <end position="827"/>
    </location>
</feature>
<dbReference type="FunFam" id="3.30.450.20:FF:000099">
    <property type="entry name" value="Sensory box sensor histidine kinase"/>
    <property type="match status" value="1"/>
</dbReference>
<dbReference type="SMART" id="SM00388">
    <property type="entry name" value="HisKA"/>
    <property type="match status" value="1"/>
</dbReference>
<dbReference type="Pfam" id="PF01590">
    <property type="entry name" value="GAF"/>
    <property type="match status" value="1"/>
</dbReference>
<dbReference type="InterPro" id="IPR003661">
    <property type="entry name" value="HisK_dim/P_dom"/>
</dbReference>
<dbReference type="CDD" id="cd00082">
    <property type="entry name" value="HisKA"/>
    <property type="match status" value="1"/>
</dbReference>
<dbReference type="InterPro" id="IPR004358">
    <property type="entry name" value="Sig_transdc_His_kin-like_C"/>
</dbReference>
<dbReference type="Pfam" id="PF13185">
    <property type="entry name" value="GAF_2"/>
    <property type="match status" value="1"/>
</dbReference>
<dbReference type="Pfam" id="PF00512">
    <property type="entry name" value="HisKA"/>
    <property type="match status" value="1"/>
</dbReference>
<dbReference type="Pfam" id="PF08448">
    <property type="entry name" value="PAS_4"/>
    <property type="match status" value="1"/>
</dbReference>
<dbReference type="InterPro" id="IPR000700">
    <property type="entry name" value="PAS-assoc_C"/>
</dbReference>
<evidence type="ECO:0000313" key="10">
    <source>
        <dbReference type="Proteomes" id="UP000552709"/>
    </source>
</evidence>
<dbReference type="GO" id="GO:0000155">
    <property type="term" value="F:phosphorelay sensor kinase activity"/>
    <property type="evidence" value="ECO:0007669"/>
    <property type="project" value="InterPro"/>
</dbReference>
<dbReference type="Gene3D" id="3.30.565.10">
    <property type="entry name" value="Histidine kinase-like ATPase, C-terminal domain"/>
    <property type="match status" value="1"/>
</dbReference>
<dbReference type="InterPro" id="IPR029016">
    <property type="entry name" value="GAF-like_dom_sf"/>
</dbReference>
<dbReference type="InterPro" id="IPR052162">
    <property type="entry name" value="Sensor_kinase/Photoreceptor"/>
</dbReference>
<feature type="domain" description="PAS" evidence="7">
    <location>
        <begin position="466"/>
        <end position="536"/>
    </location>
</feature>
<gene>
    <name evidence="9" type="ORF">HNQ08_002920</name>
</gene>
<dbReference type="Pfam" id="PF02518">
    <property type="entry name" value="HATPase_c"/>
    <property type="match status" value="1"/>
</dbReference>
<evidence type="ECO:0000256" key="3">
    <source>
        <dbReference type="ARBA" id="ARBA00022553"/>
    </source>
</evidence>
<evidence type="ECO:0000259" key="6">
    <source>
        <dbReference type="PROSITE" id="PS50109"/>
    </source>
</evidence>
<dbReference type="NCBIfam" id="TIGR00229">
    <property type="entry name" value="sensory_box"/>
    <property type="match status" value="1"/>
</dbReference>
<dbReference type="InterPro" id="IPR003594">
    <property type="entry name" value="HATPase_dom"/>
</dbReference>
<keyword evidence="5" id="KW-0418">Kinase</keyword>
<dbReference type="SUPFAM" id="SSF47384">
    <property type="entry name" value="Homodimeric domain of signal transducing histidine kinase"/>
    <property type="match status" value="1"/>
</dbReference>
<dbReference type="Pfam" id="PF08447">
    <property type="entry name" value="PAS_3"/>
    <property type="match status" value="1"/>
</dbReference>
<dbReference type="PROSITE" id="PS50112">
    <property type="entry name" value="PAS"/>
    <property type="match status" value="1"/>
</dbReference>
<dbReference type="PROSITE" id="PS50109">
    <property type="entry name" value="HIS_KIN"/>
    <property type="match status" value="1"/>
</dbReference>
<dbReference type="InterPro" id="IPR001610">
    <property type="entry name" value="PAC"/>
</dbReference>
<evidence type="ECO:0000256" key="1">
    <source>
        <dbReference type="ARBA" id="ARBA00000085"/>
    </source>
</evidence>
<dbReference type="InterPro" id="IPR036097">
    <property type="entry name" value="HisK_dim/P_sf"/>
</dbReference>
<comment type="caution">
    <text evidence="9">The sequence shown here is derived from an EMBL/GenBank/DDBJ whole genome shotgun (WGS) entry which is preliminary data.</text>
</comment>
<dbReference type="EC" id="2.7.13.3" evidence="2"/>
<comment type="catalytic activity">
    <reaction evidence="1">
        <text>ATP + protein L-histidine = ADP + protein N-phospho-L-histidine.</text>
        <dbReference type="EC" id="2.7.13.3"/>
    </reaction>
</comment>
<dbReference type="PANTHER" id="PTHR43304">
    <property type="entry name" value="PHYTOCHROME-LIKE PROTEIN CPH1"/>
    <property type="match status" value="1"/>
</dbReference>
<dbReference type="InterPro" id="IPR013656">
    <property type="entry name" value="PAS_4"/>
</dbReference>
<evidence type="ECO:0000259" key="7">
    <source>
        <dbReference type="PROSITE" id="PS50112"/>
    </source>
</evidence>
<dbReference type="Gene3D" id="3.30.450.40">
    <property type="match status" value="2"/>
</dbReference>
<dbReference type="CDD" id="cd00130">
    <property type="entry name" value="PAS"/>
    <property type="match status" value="1"/>
</dbReference>
<feature type="domain" description="PAC" evidence="8">
    <location>
        <begin position="539"/>
        <end position="591"/>
    </location>
</feature>
<keyword evidence="3" id="KW-0597">Phosphoprotein</keyword>
<reference evidence="9 10" key="1">
    <citation type="submission" date="2020-08" db="EMBL/GenBank/DDBJ databases">
        <title>Genomic Encyclopedia of Type Strains, Phase IV (KMG-IV): sequencing the most valuable type-strain genomes for metagenomic binning, comparative biology and taxonomic classification.</title>
        <authorList>
            <person name="Goeker M."/>
        </authorList>
    </citation>
    <scope>NUCLEOTIDE SEQUENCE [LARGE SCALE GENOMIC DNA]</scope>
    <source>
        <strain evidence="9 10">DSM 27939</strain>
    </source>
</reference>
<organism evidence="9 10">
    <name type="scientific">Deinococcus humi</name>
    <dbReference type="NCBI Taxonomy" id="662880"/>
    <lineage>
        <taxon>Bacteria</taxon>
        <taxon>Thermotogati</taxon>
        <taxon>Deinococcota</taxon>
        <taxon>Deinococci</taxon>
        <taxon>Deinococcales</taxon>
        <taxon>Deinococcaceae</taxon>
        <taxon>Deinococcus</taxon>
    </lineage>
</organism>
<dbReference type="SMART" id="SM00091">
    <property type="entry name" value="PAS"/>
    <property type="match status" value="2"/>
</dbReference>
<evidence type="ECO:0000256" key="5">
    <source>
        <dbReference type="ARBA" id="ARBA00022777"/>
    </source>
</evidence>
<dbReference type="Gene3D" id="1.10.287.130">
    <property type="match status" value="1"/>
</dbReference>
<dbReference type="PANTHER" id="PTHR43304:SF1">
    <property type="entry name" value="PAC DOMAIN-CONTAINING PROTEIN"/>
    <property type="match status" value="1"/>
</dbReference>